<sequence length="200" mass="23452">MILCSILRDYLFVLYRLREIALKSNQNKACGNDFKKVNKVPYWKMRKVKSELKKQNAEALNTNDNKSVGTNSNDQKNYKGNKQKGLSKDRRLRIRFKESCPICEKPIRDIISCMSMKLNGEDKPIHFDCAIDKLKSENELFKNESLLYRGVGKFFVIDKSVRGDSLAFKIVREIDFENLESCPSWRKKILQDMNKGFKFY</sequence>
<dbReference type="EMBL" id="CP005851">
    <property type="protein sequence ID" value="AHH09224.1"/>
    <property type="molecule type" value="Genomic_DNA"/>
</dbReference>
<accession>A0ABN4CC01</accession>
<feature type="compositionally biased region" description="Polar residues" evidence="1">
    <location>
        <begin position="58"/>
        <end position="80"/>
    </location>
</feature>
<evidence type="ECO:0000313" key="2">
    <source>
        <dbReference type="EMBL" id="AHH09224.1"/>
    </source>
</evidence>
<gene>
    <name evidence="2" type="ORF">BPA_0122900</name>
</gene>
<reference evidence="2" key="1">
    <citation type="submission" date="2016-10" db="EMBL/GenBank/DDBJ databases">
        <title>Comparative Genomics of Relapsing Fever Spirochetes.</title>
        <authorList>
            <person name="Schwan T.G."/>
            <person name="Raffel S.J."/>
            <person name="Porcella S.F."/>
            <person name="Martens C.A."/>
            <person name="Bruno D.P."/>
            <person name="Ricklefs S.M."/>
            <person name="Barbian K.B."/>
        </authorList>
    </citation>
    <scope>NUCLEOTIDE SEQUENCE</scope>
    <source>
        <strain evidence="2">SLO</strain>
    </source>
</reference>
<keyword evidence="3" id="KW-1185">Reference proteome</keyword>
<dbReference type="Proteomes" id="UP000019331">
    <property type="component" value="Chromosome"/>
</dbReference>
<evidence type="ECO:0000313" key="3">
    <source>
        <dbReference type="Proteomes" id="UP000019331"/>
    </source>
</evidence>
<name>A0ABN4CC01_BORPR</name>
<evidence type="ECO:0000256" key="1">
    <source>
        <dbReference type="SAM" id="MobiDB-lite"/>
    </source>
</evidence>
<protein>
    <submittedName>
        <fullName evidence="2">Uncharacterized protein</fullName>
    </submittedName>
</protein>
<proteinExistence type="predicted"/>
<organism evidence="2 3">
    <name type="scientific">Borrelia parkeri SLO</name>
    <dbReference type="NCBI Taxonomy" id="1313294"/>
    <lineage>
        <taxon>Bacteria</taxon>
        <taxon>Pseudomonadati</taxon>
        <taxon>Spirochaetota</taxon>
        <taxon>Spirochaetia</taxon>
        <taxon>Spirochaetales</taxon>
        <taxon>Borreliaceae</taxon>
        <taxon>Borrelia</taxon>
    </lineage>
</organism>
<feature type="region of interest" description="Disordered" evidence="1">
    <location>
        <begin position="54"/>
        <end position="87"/>
    </location>
</feature>